<dbReference type="Pfam" id="PF10094">
    <property type="entry name" value="DUF2332"/>
    <property type="match status" value="1"/>
</dbReference>
<proteinExistence type="predicted"/>
<reference evidence="1 2" key="1">
    <citation type="submission" date="2024-09" db="EMBL/GenBank/DDBJ databases">
        <authorList>
            <person name="Sun Q."/>
            <person name="Mori K."/>
        </authorList>
    </citation>
    <scope>NUCLEOTIDE SEQUENCE [LARGE SCALE GENOMIC DNA]</scope>
    <source>
        <strain evidence="1 2">CECT 8726</strain>
    </source>
</reference>
<organism evidence="1 2">
    <name type="scientific">Pseudohalocynthiibacter aestuariivivens</name>
    <dbReference type="NCBI Taxonomy" id="1591409"/>
    <lineage>
        <taxon>Bacteria</taxon>
        <taxon>Pseudomonadati</taxon>
        <taxon>Pseudomonadota</taxon>
        <taxon>Alphaproteobacteria</taxon>
        <taxon>Rhodobacterales</taxon>
        <taxon>Paracoccaceae</taxon>
        <taxon>Pseudohalocynthiibacter</taxon>
    </lineage>
</organism>
<name>A0ABV5JHU7_9RHOB</name>
<dbReference type="PIRSF" id="PIRSF012608">
    <property type="entry name" value="UCP012608"/>
    <property type="match status" value="1"/>
</dbReference>
<dbReference type="EMBL" id="JBHMEA010000048">
    <property type="protein sequence ID" value="MFB9233032.1"/>
    <property type="molecule type" value="Genomic_DNA"/>
</dbReference>
<evidence type="ECO:0000313" key="1">
    <source>
        <dbReference type="EMBL" id="MFB9233032.1"/>
    </source>
</evidence>
<gene>
    <name evidence="1" type="ORF">ACFFUT_14675</name>
</gene>
<dbReference type="Proteomes" id="UP001589683">
    <property type="component" value="Unassembled WGS sequence"/>
</dbReference>
<comment type="caution">
    <text evidence="1">The sequence shown here is derived from an EMBL/GenBank/DDBJ whole genome shotgun (WGS) entry which is preliminary data.</text>
</comment>
<dbReference type="RefSeq" id="WP_213889120.1">
    <property type="nucleotide sequence ID" value="NZ_JAGFNU010000006.1"/>
</dbReference>
<sequence>MSFHETAHFQADACDALGSPFTATLCRIFADLPTNAGAVAQKLSSWPGDPSARGGAVALRLAGALHALVLLERHPALVAQYPPHHDLTNIVSLRAAVHSALIDEEAFILQWLKSPPQTNEVRRSSALIPAFHTLASKLDMPFVLSELGASAGLNMIWDQFALSIGDHTWGDPQSPVQLNPDWSGSLPPKTEIRIQNRAACDQAPLSPDNPDDRLRLLAYTWPDQSERMQRTKAALAMAATGGFNVERADAADWLETRLKTSCSGSLHIVYHSIFWQYLPKETANRASSLLKTAGNRATRAAPLAWLRLEPDVHNDGAAITLTLWPSGQTVTLGRADFHGRWVRWAGLTSPK</sequence>
<protein>
    <submittedName>
        <fullName evidence="1">DUF2332 domain-containing protein</fullName>
    </submittedName>
</protein>
<evidence type="ECO:0000313" key="2">
    <source>
        <dbReference type="Proteomes" id="UP001589683"/>
    </source>
</evidence>
<keyword evidence="2" id="KW-1185">Reference proteome</keyword>
<accession>A0ABV5JHU7</accession>
<dbReference type="InterPro" id="IPR011200">
    <property type="entry name" value="UCP012608"/>
</dbReference>